<dbReference type="RefSeq" id="XP_065459330.1">
    <property type="nucleotide sequence ID" value="XM_065603258.1"/>
</dbReference>
<evidence type="ECO:0000313" key="2">
    <source>
        <dbReference type="Proteomes" id="UP001302367"/>
    </source>
</evidence>
<organism evidence="1 2">
    <name type="scientific">Cercospora beticola</name>
    <name type="common">Sugarbeet leaf spot fungus</name>
    <dbReference type="NCBI Taxonomy" id="122368"/>
    <lineage>
        <taxon>Eukaryota</taxon>
        <taxon>Fungi</taxon>
        <taxon>Dikarya</taxon>
        <taxon>Ascomycota</taxon>
        <taxon>Pezizomycotina</taxon>
        <taxon>Dothideomycetes</taxon>
        <taxon>Dothideomycetidae</taxon>
        <taxon>Mycosphaerellales</taxon>
        <taxon>Mycosphaerellaceae</taxon>
        <taxon>Cercospora</taxon>
    </lineage>
</organism>
<gene>
    <name evidence="1" type="ORF">RHO25_010189</name>
</gene>
<protein>
    <submittedName>
        <fullName evidence="1">Uncharacterized protein</fullName>
    </submittedName>
</protein>
<dbReference type="Proteomes" id="UP001302367">
    <property type="component" value="Chromosome 6"/>
</dbReference>
<proteinExistence type="predicted"/>
<dbReference type="EMBL" id="CP134189">
    <property type="protein sequence ID" value="WPB05536.1"/>
    <property type="molecule type" value="Genomic_DNA"/>
</dbReference>
<dbReference type="GeneID" id="90644626"/>
<reference evidence="1 2" key="1">
    <citation type="submission" date="2023-09" db="EMBL/GenBank/DDBJ databases">
        <title>Complete-Gapless Cercospora beticola genome.</title>
        <authorList>
            <person name="Wyatt N.A."/>
            <person name="Spanner R.E."/>
            <person name="Bolton M.D."/>
        </authorList>
    </citation>
    <scope>NUCLEOTIDE SEQUENCE [LARGE SCALE GENOMIC DNA]</scope>
    <source>
        <strain evidence="1">Cb09-40</strain>
    </source>
</reference>
<evidence type="ECO:0000313" key="1">
    <source>
        <dbReference type="EMBL" id="WPB05536.1"/>
    </source>
</evidence>
<sequence>MGLAGALDKLKDEGLNRPAVNKNYENLIWDWWYKQVALKAMADILSPGVILSNYLTSSRDRRCLDPRDKVFALLGLPDMRAKLNELKLIADYTMTPEDVLIQVLLRYEELDFQEKVDLMAPDSHGSWAFDIELHQEDLDNVAYLLFASLGRGQYYEDFQRFQTHARSQQDVTRVLKLPKVDKEILAARCWVLSHLPAALDHKADVDSKFLEAVYQYWQQVKDEDPFLYPTGHIRERI</sequence>
<name>A0ABZ0P1B7_CERBT</name>
<accession>A0ABZ0P1B7</accession>
<keyword evidence="2" id="KW-1185">Reference proteome</keyword>